<evidence type="ECO:0000313" key="2">
    <source>
        <dbReference type="EMBL" id="AAK51587.1"/>
    </source>
</evidence>
<reference evidence="3" key="2">
    <citation type="journal article" date="2008" name="Nucleic Acids Res.">
        <title>The rice annotation project database (RAP-DB): 2008 update.</title>
        <authorList>
            <consortium name="The rice annotation project (RAP)"/>
        </authorList>
    </citation>
    <scope>GENOME REANNOTATION</scope>
    <source>
        <strain evidence="3">cv. Nipponbare</strain>
    </source>
</reference>
<evidence type="ECO:0000256" key="1">
    <source>
        <dbReference type="SAM" id="Phobius"/>
    </source>
</evidence>
<organism evidence="2 3">
    <name type="scientific">Oryza sativa subsp. japonica</name>
    <name type="common">Rice</name>
    <dbReference type="NCBI Taxonomy" id="39947"/>
    <lineage>
        <taxon>Eukaryota</taxon>
        <taxon>Viridiplantae</taxon>
        <taxon>Streptophyta</taxon>
        <taxon>Embryophyta</taxon>
        <taxon>Tracheophyta</taxon>
        <taxon>Spermatophyta</taxon>
        <taxon>Magnoliopsida</taxon>
        <taxon>Liliopsida</taxon>
        <taxon>Poales</taxon>
        <taxon>Poaceae</taxon>
        <taxon>BOP clade</taxon>
        <taxon>Oryzoideae</taxon>
        <taxon>Oryzeae</taxon>
        <taxon>Oryzinae</taxon>
        <taxon>Oryza</taxon>
        <taxon>Oryza sativa</taxon>
    </lineage>
</organism>
<gene>
    <name evidence="2" type="primary">OSJNBa0034E23.23</name>
</gene>
<dbReference type="EMBL" id="AC022352">
    <property type="protein sequence ID" value="AAK51587.1"/>
    <property type="molecule type" value="Genomic_DNA"/>
</dbReference>
<keyword evidence="1" id="KW-0812">Transmembrane</keyword>
<evidence type="ECO:0000313" key="3">
    <source>
        <dbReference type="Proteomes" id="UP000000763"/>
    </source>
</evidence>
<proteinExistence type="predicted"/>
<sequence>MFLPLLPATADATSSALLGINYAASATTVGNGRASAARTRQAAYASATLVALPPGERAAAALAAAAAVALAAAAAALAANAAAAGCCRGCRSCGDSTGMASSTCSLRERGALAPCRVHVEGQPEPTPPRFGRTWDGPEGLQFRAGHWQE</sequence>
<accession>Q94I02</accession>
<reference evidence="3" key="1">
    <citation type="journal article" date="2005" name="Nature">
        <title>The map-based sequence of the rice genome.</title>
        <authorList>
            <consortium name="International rice genome sequencing project (IRGSP)"/>
            <person name="Matsumoto T."/>
            <person name="Wu J."/>
            <person name="Kanamori H."/>
            <person name="Katayose Y."/>
            <person name="Fujisawa M."/>
            <person name="Namiki N."/>
            <person name="Mizuno H."/>
            <person name="Yamamoto K."/>
            <person name="Antonio B.A."/>
            <person name="Baba T."/>
            <person name="Sakata K."/>
            <person name="Nagamura Y."/>
            <person name="Aoki H."/>
            <person name="Arikawa K."/>
            <person name="Arita K."/>
            <person name="Bito T."/>
            <person name="Chiden Y."/>
            <person name="Fujitsuka N."/>
            <person name="Fukunaka R."/>
            <person name="Hamada M."/>
            <person name="Harada C."/>
            <person name="Hayashi A."/>
            <person name="Hijishita S."/>
            <person name="Honda M."/>
            <person name="Hosokawa S."/>
            <person name="Ichikawa Y."/>
            <person name="Idonuma A."/>
            <person name="Iijima M."/>
            <person name="Ikeda M."/>
            <person name="Ikeno M."/>
            <person name="Ito K."/>
            <person name="Ito S."/>
            <person name="Ito T."/>
            <person name="Ito Y."/>
            <person name="Ito Y."/>
            <person name="Iwabuchi A."/>
            <person name="Kamiya K."/>
            <person name="Karasawa W."/>
            <person name="Kurita K."/>
            <person name="Katagiri S."/>
            <person name="Kikuta A."/>
            <person name="Kobayashi H."/>
            <person name="Kobayashi N."/>
            <person name="Machita K."/>
            <person name="Maehara T."/>
            <person name="Masukawa M."/>
            <person name="Mizubayashi T."/>
            <person name="Mukai Y."/>
            <person name="Nagasaki H."/>
            <person name="Nagata Y."/>
            <person name="Naito S."/>
            <person name="Nakashima M."/>
            <person name="Nakama Y."/>
            <person name="Nakamichi Y."/>
            <person name="Nakamura M."/>
            <person name="Meguro A."/>
            <person name="Negishi M."/>
            <person name="Ohta I."/>
            <person name="Ohta T."/>
            <person name="Okamoto M."/>
            <person name="Ono N."/>
            <person name="Saji S."/>
            <person name="Sakaguchi M."/>
            <person name="Sakai K."/>
            <person name="Shibata M."/>
            <person name="Shimokawa T."/>
            <person name="Song J."/>
            <person name="Takazaki Y."/>
            <person name="Terasawa K."/>
            <person name="Tsugane M."/>
            <person name="Tsuji K."/>
            <person name="Ueda S."/>
            <person name="Waki K."/>
            <person name="Yamagata H."/>
            <person name="Yamamoto M."/>
            <person name="Yamamoto S."/>
            <person name="Yamane H."/>
            <person name="Yoshiki S."/>
            <person name="Yoshihara R."/>
            <person name="Yukawa K."/>
            <person name="Zhong H."/>
            <person name="Yano M."/>
            <person name="Yuan Q."/>
            <person name="Ouyang S."/>
            <person name="Liu J."/>
            <person name="Jones K.M."/>
            <person name="Gansberger K."/>
            <person name="Moffat K."/>
            <person name="Hill J."/>
            <person name="Bera J."/>
            <person name="Fadrosh D."/>
            <person name="Jin S."/>
            <person name="Johri S."/>
            <person name="Kim M."/>
            <person name="Overton L."/>
            <person name="Reardon M."/>
            <person name="Tsitrin T."/>
            <person name="Vuong H."/>
            <person name="Weaver B."/>
            <person name="Ciecko A."/>
            <person name="Tallon L."/>
            <person name="Jackson J."/>
            <person name="Pai G."/>
            <person name="Aken S.V."/>
            <person name="Utterback T."/>
            <person name="Reidmuller S."/>
            <person name="Feldblyum T."/>
            <person name="Hsiao J."/>
            <person name="Zismann V."/>
            <person name="Iobst S."/>
            <person name="de Vazeille A.R."/>
            <person name="Buell C.R."/>
            <person name="Ying K."/>
            <person name="Li Y."/>
            <person name="Lu T."/>
            <person name="Huang Y."/>
            <person name="Zhao Q."/>
            <person name="Feng Q."/>
            <person name="Zhang L."/>
            <person name="Zhu J."/>
            <person name="Weng Q."/>
            <person name="Mu J."/>
            <person name="Lu Y."/>
            <person name="Fan D."/>
            <person name="Liu Y."/>
            <person name="Guan J."/>
            <person name="Zhang Y."/>
            <person name="Yu S."/>
            <person name="Liu X."/>
            <person name="Zhang Y."/>
            <person name="Hong G."/>
            <person name="Han B."/>
            <person name="Choisne N."/>
            <person name="Demange N."/>
            <person name="Orjeda G."/>
            <person name="Samain S."/>
            <person name="Cattolico L."/>
            <person name="Pelletier E."/>
            <person name="Couloux A."/>
            <person name="Segurens B."/>
            <person name="Wincker P."/>
            <person name="D'Hont A."/>
            <person name="Scarpelli C."/>
            <person name="Weissenbach J."/>
            <person name="Salanoubat M."/>
            <person name="Quetier F."/>
            <person name="Yu Y."/>
            <person name="Kim H.R."/>
            <person name="Rambo T."/>
            <person name="Currie J."/>
            <person name="Collura K."/>
            <person name="Luo M."/>
            <person name="Yang T."/>
            <person name="Ammiraju J.S.S."/>
            <person name="Engler F."/>
            <person name="Soderlund C."/>
            <person name="Wing R.A."/>
            <person name="Palmer L.E."/>
            <person name="de la Bastide M."/>
            <person name="Spiegel L."/>
            <person name="Nascimento L."/>
            <person name="Zutavern T."/>
            <person name="O'Shaughnessy A."/>
            <person name="Dike S."/>
            <person name="Dedhia N."/>
            <person name="Preston R."/>
            <person name="Balija V."/>
            <person name="McCombie W.R."/>
            <person name="Chow T."/>
            <person name="Chen H."/>
            <person name="Chung M."/>
            <person name="Chen C."/>
            <person name="Shaw J."/>
            <person name="Wu H."/>
            <person name="Hsiao K."/>
            <person name="Chao Y."/>
            <person name="Chu M."/>
            <person name="Cheng C."/>
            <person name="Hour A."/>
            <person name="Lee P."/>
            <person name="Lin S."/>
            <person name="Lin Y."/>
            <person name="Liou J."/>
            <person name="Liu S."/>
            <person name="Hsing Y."/>
            <person name="Raghuvanshi S."/>
            <person name="Mohanty A."/>
            <person name="Bharti A.K."/>
            <person name="Gaur A."/>
            <person name="Gupta V."/>
            <person name="Kumar D."/>
            <person name="Ravi V."/>
            <person name="Vij S."/>
            <person name="Kapur A."/>
            <person name="Khurana P."/>
            <person name="Khurana P."/>
            <person name="Khurana J.P."/>
            <person name="Tyagi A.K."/>
            <person name="Gaikwad K."/>
            <person name="Singh A."/>
            <person name="Dalal V."/>
            <person name="Srivastava S."/>
            <person name="Dixit A."/>
            <person name="Pal A.K."/>
            <person name="Ghazi I.A."/>
            <person name="Yadav M."/>
            <person name="Pandit A."/>
            <person name="Bhargava A."/>
            <person name="Sureshbabu K."/>
            <person name="Batra K."/>
            <person name="Sharma T.R."/>
            <person name="Mohapatra T."/>
            <person name="Singh N.K."/>
            <person name="Messing J."/>
            <person name="Nelson A.B."/>
            <person name="Fuks G."/>
            <person name="Kavchok S."/>
            <person name="Keizer G."/>
            <person name="Linton E."/>
            <person name="Llaca V."/>
            <person name="Song R."/>
            <person name="Tanyolac B."/>
            <person name="Young S."/>
            <person name="Ho-Il K."/>
            <person name="Hahn J.H."/>
            <person name="Sangsakoo G."/>
            <person name="Vanavichit A."/>
            <person name="de Mattos Luiz.A.T."/>
            <person name="Zimmer P.D."/>
            <person name="Malone G."/>
            <person name="Dellagostin O."/>
            <person name="de Oliveira A.C."/>
            <person name="Bevan M."/>
            <person name="Bancroft I."/>
            <person name="Minx P."/>
            <person name="Cordum H."/>
            <person name="Wilson R."/>
            <person name="Cheng Z."/>
            <person name="Jin W."/>
            <person name="Jiang J."/>
            <person name="Leong S.A."/>
            <person name="Iwama H."/>
            <person name="Gojobori T."/>
            <person name="Itoh T."/>
            <person name="Niimura Y."/>
            <person name="Fujii Y."/>
            <person name="Habara T."/>
            <person name="Sakai H."/>
            <person name="Sato Y."/>
            <person name="Wilson G."/>
            <person name="Kumar K."/>
            <person name="McCouch S."/>
            <person name="Juretic N."/>
            <person name="Hoen D."/>
            <person name="Wright S."/>
            <person name="Bruskiewich R."/>
            <person name="Bureau T."/>
            <person name="Miyao A."/>
            <person name="Hirochika H."/>
            <person name="Nishikawa T."/>
            <person name="Kadowaki K."/>
            <person name="Sugiura M."/>
            <person name="Burr B."/>
            <person name="Sasaki T."/>
        </authorList>
    </citation>
    <scope>NUCLEOTIDE SEQUENCE [LARGE SCALE GENOMIC DNA]</scope>
    <source>
        <strain evidence="3">cv. Nipponbare</strain>
    </source>
</reference>
<dbReference type="Proteomes" id="UP000000763">
    <property type="component" value="Chromosome 10"/>
</dbReference>
<feature type="transmembrane region" description="Helical" evidence="1">
    <location>
        <begin position="58"/>
        <end position="79"/>
    </location>
</feature>
<protein>
    <submittedName>
        <fullName evidence="2">Uncharacterized protein</fullName>
    </submittedName>
</protein>
<keyword evidence="1" id="KW-0472">Membrane</keyword>
<keyword evidence="1" id="KW-1133">Transmembrane helix</keyword>
<dbReference type="AlphaFoldDB" id="Q94I02"/>
<name>Q94I02_ORYSJ</name>